<accession>A0ACC2IC61</accession>
<sequence length="354" mass="39929">MPATSFSTNEGEYQPKSIQPNKLATHEIEKSQCHSLPSSRSATPDQSCISDDEDDDADDRSDRLNEGGVEESYRAIYQSFCGIPLDGEERLTFYLEGQRSYKALLQKLDNHAGLLSYFTNEIRKDWNASTGELVILRLTATHQIFLGDFAAAITPRLDKLAQDVPGLAPIRDKIYAGYRTSIEYTKRWEKSPDHQLFYGTSAYPPFVVEAAYSEDWESLNDKVDEYFTTLGGGIRTVLGFDIGYKKPKDGQNRHHTASVSLWSASIEDDYLTIDRKMNKVVFRTEEGITIPGALVLPLELFLPLEDRDKIPAHVQDRAVIQFDFAFLAQLLSKAESRQQIIDSHRSPPPIALKV</sequence>
<keyword evidence="2" id="KW-1185">Reference proteome</keyword>
<evidence type="ECO:0000313" key="2">
    <source>
        <dbReference type="Proteomes" id="UP001153334"/>
    </source>
</evidence>
<reference evidence="1" key="1">
    <citation type="submission" date="2022-11" db="EMBL/GenBank/DDBJ databases">
        <title>Genome Sequence of Nemania bipapillata.</title>
        <authorList>
            <person name="Buettner E."/>
        </authorList>
    </citation>
    <scope>NUCLEOTIDE SEQUENCE</scope>
    <source>
        <strain evidence="1">CP14</strain>
    </source>
</reference>
<dbReference type="EMBL" id="JAPESX010001614">
    <property type="protein sequence ID" value="KAJ8112742.1"/>
    <property type="molecule type" value="Genomic_DNA"/>
</dbReference>
<dbReference type="Proteomes" id="UP001153334">
    <property type="component" value="Unassembled WGS sequence"/>
</dbReference>
<proteinExistence type="predicted"/>
<comment type="caution">
    <text evidence="1">The sequence shown here is derived from an EMBL/GenBank/DDBJ whole genome shotgun (WGS) entry which is preliminary data.</text>
</comment>
<protein>
    <submittedName>
        <fullName evidence="1">Uncharacterized protein</fullName>
    </submittedName>
</protein>
<name>A0ACC2IC61_9PEZI</name>
<gene>
    <name evidence="1" type="ORF">ONZ43_g5325</name>
</gene>
<organism evidence="1 2">
    <name type="scientific">Nemania bipapillata</name>
    <dbReference type="NCBI Taxonomy" id="110536"/>
    <lineage>
        <taxon>Eukaryota</taxon>
        <taxon>Fungi</taxon>
        <taxon>Dikarya</taxon>
        <taxon>Ascomycota</taxon>
        <taxon>Pezizomycotina</taxon>
        <taxon>Sordariomycetes</taxon>
        <taxon>Xylariomycetidae</taxon>
        <taxon>Xylariales</taxon>
        <taxon>Xylariaceae</taxon>
        <taxon>Nemania</taxon>
    </lineage>
</organism>
<evidence type="ECO:0000313" key="1">
    <source>
        <dbReference type="EMBL" id="KAJ8112742.1"/>
    </source>
</evidence>